<evidence type="ECO:0000313" key="2">
    <source>
        <dbReference type="EMBL" id="CAB4157688.1"/>
    </source>
</evidence>
<dbReference type="EMBL" id="LR796665">
    <property type="protein sequence ID" value="CAB4157688.1"/>
    <property type="molecule type" value="Genomic_DNA"/>
</dbReference>
<evidence type="ECO:0000313" key="1">
    <source>
        <dbReference type="EMBL" id="CAB4141384.1"/>
    </source>
</evidence>
<dbReference type="EMBL" id="LR796389">
    <property type="protein sequence ID" value="CAB4141384.1"/>
    <property type="molecule type" value="Genomic_DNA"/>
</dbReference>
<accession>A0A6J5NL87</accession>
<protein>
    <submittedName>
        <fullName evidence="2">Uncharacterized protein</fullName>
    </submittedName>
</protein>
<name>A0A6J5NL87_9CAUD</name>
<organism evidence="2">
    <name type="scientific">uncultured Caudovirales phage</name>
    <dbReference type="NCBI Taxonomy" id="2100421"/>
    <lineage>
        <taxon>Viruses</taxon>
        <taxon>Duplodnaviria</taxon>
        <taxon>Heunggongvirae</taxon>
        <taxon>Uroviricota</taxon>
        <taxon>Caudoviricetes</taxon>
        <taxon>Peduoviridae</taxon>
        <taxon>Maltschvirus</taxon>
        <taxon>Maltschvirus maltsch</taxon>
    </lineage>
</organism>
<sequence>MITPPQQNMDVAAQQKQPMQILESALRRALPDEEQVGLAQGALVEMLKAPENKLVHLGNSLFLVMVKAPGQVEVHTFSEETPQALAKNFIDLSKYLKNIGVKRATTYSDDPRFQKISEMTQLPVKVEQSVNMIGTEMRPVYRYTLEL</sequence>
<gene>
    <name evidence="1" type="ORF">UFOVP414_37</name>
    <name evidence="2" type="ORF">UFOVP687_19</name>
</gene>
<reference evidence="2" key="1">
    <citation type="submission" date="2020-04" db="EMBL/GenBank/DDBJ databases">
        <authorList>
            <person name="Chiriac C."/>
            <person name="Salcher M."/>
            <person name="Ghai R."/>
            <person name="Kavagutti S V."/>
        </authorList>
    </citation>
    <scope>NUCLEOTIDE SEQUENCE</scope>
</reference>
<proteinExistence type="predicted"/>